<feature type="domain" description="RRM" evidence="16">
    <location>
        <begin position="800"/>
        <end position="871"/>
    </location>
</feature>
<dbReference type="FunFam" id="1.10.10.60:FF:000007">
    <property type="entry name" value="Two-component response regulator"/>
    <property type="match status" value="1"/>
</dbReference>
<dbReference type="CDD" id="cd17584">
    <property type="entry name" value="REC_typeB_ARR-like"/>
    <property type="match status" value="1"/>
</dbReference>
<dbReference type="InterPro" id="IPR006447">
    <property type="entry name" value="Myb_dom_plants"/>
</dbReference>
<keyword evidence="10" id="KW-0508">mRNA splicing</keyword>
<dbReference type="PANTHER" id="PTHR43874">
    <property type="entry name" value="TWO-COMPONENT RESPONSE REGULATOR"/>
    <property type="match status" value="1"/>
</dbReference>
<dbReference type="PANTHER" id="PTHR43874:SF19">
    <property type="entry name" value="RESPONSE REGULATOR 23-RELATED"/>
    <property type="match status" value="1"/>
</dbReference>
<keyword evidence="6" id="KW-0902">Two-component regulatory system</keyword>
<dbReference type="SMART" id="SM00360">
    <property type="entry name" value="RRM"/>
    <property type="match status" value="2"/>
</dbReference>
<dbReference type="Pfam" id="PF00076">
    <property type="entry name" value="RRM_1"/>
    <property type="match status" value="2"/>
</dbReference>
<feature type="region of interest" description="Disordered" evidence="15">
    <location>
        <begin position="188"/>
        <end position="210"/>
    </location>
</feature>
<dbReference type="InterPro" id="IPR035979">
    <property type="entry name" value="RBD_domain_sf"/>
</dbReference>
<keyword evidence="7" id="KW-0805">Transcription regulation</keyword>
<evidence type="ECO:0000256" key="2">
    <source>
        <dbReference type="ARBA" id="ARBA00022553"/>
    </source>
</evidence>
<comment type="subcellular location">
    <subcellularLocation>
        <location evidence="1">Nucleus speckle</location>
    </subcellularLocation>
</comment>
<dbReference type="InterPro" id="IPR009057">
    <property type="entry name" value="Homeodomain-like_sf"/>
</dbReference>
<evidence type="ECO:0000256" key="13">
    <source>
        <dbReference type="PROSITE-ProRule" id="PRU00169"/>
    </source>
</evidence>
<sequence length="1093" mass="122233">MASSQSSNIIQNSSLLEIKILVVDDDSTSLSIVSAMLKTCGYKENRKLELTVVTVKNPFDALSTLRLKKGVFDLVVTDLHMPKMNGMELQHQVDEEFKLPVIIMSSDDSEKVILRTLEGGAAFYIVKPISKDDLKNVWQYAVATKTGKYSLSIKEIGGSQESSSSTVFDQKISVNEVSSARSTNNKICNEKDRINKNRKRTKEDQEVDSQLAPKKPKVVWTNSLHSRFLQAINHIGLDKAVPKRILEFMSVPGLSRENVASHLQKYRIFLKKVAERGNLSGRALKSNFASSQSSLMLKNFQQEHSRLSRQQQVLRASVQASFGGNTIPTPDGGSNFGSLHSRNQQALKNNSALQSPYKQSRSLGNSTGFQQLTFGNANQANKKRSGLESNNNAGTNPPSRESVPNGLTRCKSPMQIYQLQNQGRSNLHSFDSSEHNKSGSIGVQATNYWSGVGNVGNNNNSLNTSNNYAGIRVNTDGHLIGAGQLQVSKNELSNGFGNGGNCGLMNWTHNGNMNVASSSYLAQRGSFPATIESANQFPPTLFTSNVYQGNTPMPPPPPPSQQQQQLGLGNGGQNDFAFGLMNNSPPIFGGNYNQQQQFGQGELNFSDMLLEPTENLTAHQPQGVDQLSTPLHDLLHPDFLNSLHIDDNTPWNEQPFSQVQSGEEAMNPFFGGNASSMDGYFPNFNQASGFNQSFISTKSPISTVRMRPIFCGNFEYDARQTELERLFKRYGRVERVDMKSGFAFIYMEDERDAEDAIRGLDRVEFGRKGRRLRVEWTKQERGIRRPGGTSRRSTNTRPSKTLFVINFDPHHTRTKDLERHFEPYGRIVSVRIRRNFAFVQYEVQEDATKALDATNLSKLLDRVISVEYAVRDDDERKDGYSPDRSRDRSPDRRGHDRRRSPSPYRRERGSPDYGRGPSPYRKERGSPDYGRRRSPSPYRRDRASPDYGRGTSRSPYRRERAGSDHGHGPSRSPYHRDKVSPVNGHGPSDSPYQREERISPENGRGPSRSPYRRERSNQGHGRGSSRSPYGRERPNPDNGRGSSRSPNERDGDSPENGQLRSPSSIPDERDSPNGGAESPMRERYRSQSPPADE</sequence>
<dbReference type="SMART" id="SM00448">
    <property type="entry name" value="REC"/>
    <property type="match status" value="1"/>
</dbReference>
<feature type="region of interest" description="Disordered" evidence="15">
    <location>
        <begin position="779"/>
        <end position="800"/>
    </location>
</feature>
<dbReference type="InterPro" id="IPR017930">
    <property type="entry name" value="Myb_dom"/>
</dbReference>
<feature type="region of interest" description="Disordered" evidence="15">
    <location>
        <begin position="874"/>
        <end position="1093"/>
    </location>
</feature>
<feature type="region of interest" description="Disordered" evidence="15">
    <location>
        <begin position="541"/>
        <end position="576"/>
    </location>
</feature>
<keyword evidence="2 13" id="KW-0597">Phosphoprotein</keyword>
<evidence type="ECO:0000256" key="10">
    <source>
        <dbReference type="ARBA" id="ARBA00023187"/>
    </source>
</evidence>
<dbReference type="FunFam" id="3.30.70.330:FF:000299">
    <property type="entry name" value="Serine/arginine-rich splicing factor RS31"/>
    <property type="match status" value="1"/>
</dbReference>
<evidence type="ECO:0000256" key="15">
    <source>
        <dbReference type="SAM" id="MobiDB-lite"/>
    </source>
</evidence>
<gene>
    <name evidence="19" type="ORF">D5086_0000115380</name>
</gene>
<feature type="compositionally biased region" description="Polar residues" evidence="15">
    <location>
        <begin position="387"/>
        <end position="399"/>
    </location>
</feature>
<keyword evidence="11" id="KW-0539">Nucleus</keyword>
<keyword evidence="9" id="KW-0804">Transcription</keyword>
<dbReference type="GO" id="GO:0000160">
    <property type="term" value="P:phosphorelay signal transduction system"/>
    <property type="evidence" value="ECO:0007669"/>
    <property type="project" value="UniProtKB-KW"/>
</dbReference>
<evidence type="ECO:0000313" key="19">
    <source>
        <dbReference type="EMBL" id="TKS07206.1"/>
    </source>
</evidence>
<evidence type="ECO:0000256" key="1">
    <source>
        <dbReference type="ARBA" id="ARBA00004324"/>
    </source>
</evidence>
<feature type="domain" description="Response regulatory" evidence="17">
    <location>
        <begin position="19"/>
        <end position="142"/>
    </location>
</feature>
<dbReference type="InterPro" id="IPR045279">
    <property type="entry name" value="ARR-like"/>
</dbReference>
<evidence type="ECO:0000259" key="17">
    <source>
        <dbReference type="PROSITE" id="PS50110"/>
    </source>
</evidence>
<evidence type="ECO:0000256" key="14">
    <source>
        <dbReference type="PROSITE-ProRule" id="PRU00176"/>
    </source>
</evidence>
<organism evidence="19">
    <name type="scientific">Populus alba</name>
    <name type="common">White poplar</name>
    <dbReference type="NCBI Taxonomy" id="43335"/>
    <lineage>
        <taxon>Eukaryota</taxon>
        <taxon>Viridiplantae</taxon>
        <taxon>Streptophyta</taxon>
        <taxon>Embryophyta</taxon>
        <taxon>Tracheophyta</taxon>
        <taxon>Spermatophyta</taxon>
        <taxon>Magnoliopsida</taxon>
        <taxon>eudicotyledons</taxon>
        <taxon>Gunneridae</taxon>
        <taxon>Pentapetalae</taxon>
        <taxon>rosids</taxon>
        <taxon>fabids</taxon>
        <taxon>Malpighiales</taxon>
        <taxon>Salicaceae</taxon>
        <taxon>Saliceae</taxon>
        <taxon>Populus</taxon>
    </lineage>
</organism>
<evidence type="ECO:0000256" key="9">
    <source>
        <dbReference type="ARBA" id="ARBA00023163"/>
    </source>
</evidence>
<dbReference type="GO" id="GO:0008380">
    <property type="term" value="P:RNA splicing"/>
    <property type="evidence" value="ECO:0007669"/>
    <property type="project" value="UniProtKB-KW"/>
</dbReference>
<name>A0A4V6A9I4_POPAL</name>
<dbReference type="PROSITE" id="PS50110">
    <property type="entry name" value="RESPONSE_REGULATORY"/>
    <property type="match status" value="1"/>
</dbReference>
<dbReference type="GO" id="GO:0003723">
    <property type="term" value="F:RNA binding"/>
    <property type="evidence" value="ECO:0007669"/>
    <property type="project" value="UniProtKB-UniRule"/>
</dbReference>
<dbReference type="Pfam" id="PF00072">
    <property type="entry name" value="Response_reg"/>
    <property type="match status" value="1"/>
</dbReference>
<dbReference type="SUPFAM" id="SSF46689">
    <property type="entry name" value="Homeodomain-like"/>
    <property type="match status" value="1"/>
</dbReference>
<dbReference type="CDD" id="cd12234">
    <property type="entry name" value="RRM1_AtRSp31_like"/>
    <property type="match status" value="1"/>
</dbReference>
<reference evidence="19" key="1">
    <citation type="submission" date="2018-10" db="EMBL/GenBank/DDBJ databases">
        <title>Population genomic analysis revealed the cold adaptation of white poplar.</title>
        <authorList>
            <person name="Liu Y.-J."/>
        </authorList>
    </citation>
    <scope>NUCLEOTIDE SEQUENCE [LARGE SCALE GENOMIC DNA]</scope>
    <source>
        <strain evidence="19">PAL-ZL1</strain>
    </source>
</reference>
<evidence type="ECO:0000256" key="6">
    <source>
        <dbReference type="ARBA" id="ARBA00023012"/>
    </source>
</evidence>
<dbReference type="GO" id="GO:0003677">
    <property type="term" value="F:DNA binding"/>
    <property type="evidence" value="ECO:0007669"/>
    <property type="project" value="InterPro"/>
</dbReference>
<keyword evidence="3" id="KW-0747">Spliceosome</keyword>
<evidence type="ECO:0000259" key="16">
    <source>
        <dbReference type="PROSITE" id="PS50102"/>
    </source>
</evidence>
<dbReference type="InterPro" id="IPR011006">
    <property type="entry name" value="CheY-like_superfamily"/>
</dbReference>
<dbReference type="GO" id="GO:0009736">
    <property type="term" value="P:cytokinin-activated signaling pathway"/>
    <property type="evidence" value="ECO:0007669"/>
    <property type="project" value="InterPro"/>
</dbReference>
<dbReference type="InterPro" id="IPR012677">
    <property type="entry name" value="Nucleotide-bd_a/b_plait_sf"/>
</dbReference>
<dbReference type="PROSITE" id="PS50102">
    <property type="entry name" value="RRM"/>
    <property type="match status" value="2"/>
</dbReference>
<dbReference type="STRING" id="43335.A0A4V6A9I4"/>
<dbReference type="FunFam" id="3.30.70.330:FF:000294">
    <property type="entry name" value="Serine/arginine-rich splicing factor RS31"/>
    <property type="match status" value="1"/>
</dbReference>
<dbReference type="GO" id="GO:0005681">
    <property type="term" value="C:spliceosomal complex"/>
    <property type="evidence" value="ECO:0007669"/>
    <property type="project" value="UniProtKB-KW"/>
</dbReference>
<dbReference type="Gene3D" id="1.10.10.60">
    <property type="entry name" value="Homeodomain-like"/>
    <property type="match status" value="1"/>
</dbReference>
<feature type="domain" description="RRM" evidence="16">
    <location>
        <begin position="707"/>
        <end position="779"/>
    </location>
</feature>
<dbReference type="SUPFAM" id="SSF52172">
    <property type="entry name" value="CheY-like"/>
    <property type="match status" value="1"/>
</dbReference>
<evidence type="ECO:0000256" key="8">
    <source>
        <dbReference type="ARBA" id="ARBA00023159"/>
    </source>
</evidence>
<dbReference type="InterPro" id="IPR001789">
    <property type="entry name" value="Sig_transdc_resp-reg_receiver"/>
</dbReference>
<dbReference type="CDD" id="cd12466">
    <property type="entry name" value="RRM2_AtRSp31_like"/>
    <property type="match status" value="1"/>
</dbReference>
<keyword evidence="4" id="KW-0677">Repeat</keyword>
<feature type="domain" description="HTH myb-type" evidence="18">
    <location>
        <begin position="212"/>
        <end position="271"/>
    </location>
</feature>
<dbReference type="AlphaFoldDB" id="A0A4V6A9I4"/>
<feature type="compositionally biased region" description="Polar residues" evidence="15">
    <location>
        <begin position="1055"/>
        <end position="1064"/>
    </location>
</feature>
<evidence type="ECO:0000259" key="18">
    <source>
        <dbReference type="PROSITE" id="PS51294"/>
    </source>
</evidence>
<dbReference type="EMBL" id="RCHU01000331">
    <property type="protein sequence ID" value="TKS07206.1"/>
    <property type="molecule type" value="Genomic_DNA"/>
</dbReference>
<proteinExistence type="inferred from homology"/>
<keyword evidence="3" id="KW-0507">mRNA processing</keyword>
<dbReference type="NCBIfam" id="TIGR01557">
    <property type="entry name" value="myb_SHAQKYF"/>
    <property type="match status" value="1"/>
</dbReference>
<evidence type="ECO:0000256" key="3">
    <source>
        <dbReference type="ARBA" id="ARBA00022728"/>
    </source>
</evidence>
<accession>A0A4V6A9I4</accession>
<dbReference type="SUPFAM" id="SSF54928">
    <property type="entry name" value="RNA-binding domain, RBD"/>
    <property type="match status" value="1"/>
</dbReference>
<feature type="compositionally biased region" description="Polar residues" evidence="15">
    <location>
        <begin position="349"/>
        <end position="380"/>
    </location>
</feature>
<comment type="caution">
    <text evidence="19">The sequence shown here is derived from an EMBL/GenBank/DDBJ whole genome shotgun (WGS) entry which is preliminary data.</text>
</comment>
<dbReference type="Gene3D" id="3.30.70.330">
    <property type="match status" value="2"/>
</dbReference>
<keyword evidence="8" id="KW-0010">Activator</keyword>
<dbReference type="GO" id="GO:0016607">
    <property type="term" value="C:nuclear speck"/>
    <property type="evidence" value="ECO:0007669"/>
    <property type="project" value="UniProtKB-SubCell"/>
</dbReference>
<dbReference type="InterPro" id="IPR000504">
    <property type="entry name" value="RRM_dom"/>
</dbReference>
<evidence type="ECO:0000256" key="11">
    <source>
        <dbReference type="ARBA" id="ARBA00023242"/>
    </source>
</evidence>
<feature type="compositionally biased region" description="Basic and acidic residues" evidence="15">
    <location>
        <begin position="874"/>
        <end position="894"/>
    </location>
</feature>
<evidence type="ECO:0000256" key="12">
    <source>
        <dbReference type="ARBA" id="ARBA00061587"/>
    </source>
</evidence>
<evidence type="ECO:0000256" key="7">
    <source>
        <dbReference type="ARBA" id="ARBA00023015"/>
    </source>
</evidence>
<dbReference type="PROSITE" id="PS51294">
    <property type="entry name" value="HTH_MYB"/>
    <property type="match status" value="1"/>
</dbReference>
<evidence type="ECO:0000256" key="5">
    <source>
        <dbReference type="ARBA" id="ARBA00022884"/>
    </source>
</evidence>
<keyword evidence="5 14" id="KW-0694">RNA-binding</keyword>
<protein>
    <submittedName>
        <fullName evidence="19">Two-component response regulator ARR13 family protein</fullName>
    </submittedName>
</protein>
<dbReference type="Gene3D" id="3.40.50.2300">
    <property type="match status" value="1"/>
</dbReference>
<feature type="compositionally biased region" description="Basic and acidic residues" evidence="15">
    <location>
        <begin position="956"/>
        <end position="967"/>
    </location>
</feature>
<evidence type="ECO:0000256" key="4">
    <source>
        <dbReference type="ARBA" id="ARBA00022737"/>
    </source>
</evidence>
<feature type="compositionally biased region" description="Polar residues" evidence="15">
    <location>
        <begin position="790"/>
        <end position="799"/>
    </location>
</feature>
<feature type="modified residue" description="4-aspartylphosphate" evidence="13">
    <location>
        <position position="78"/>
    </location>
</feature>
<comment type="similarity">
    <text evidence="12">Belongs to the splicing factor SR family. RS subfamily.</text>
</comment>
<feature type="compositionally biased region" description="Basic and acidic residues" evidence="15">
    <location>
        <begin position="920"/>
        <end position="931"/>
    </location>
</feature>
<feature type="region of interest" description="Disordered" evidence="15">
    <location>
        <begin position="349"/>
        <end position="408"/>
    </location>
</feature>